<keyword evidence="2" id="KW-0472">Membrane</keyword>
<proteinExistence type="predicted"/>
<evidence type="ECO:0000313" key="4">
    <source>
        <dbReference type="Proteomes" id="UP000319160"/>
    </source>
</evidence>
<keyword evidence="2" id="KW-1133">Transmembrane helix</keyword>
<gene>
    <name evidence="3" type="ORF">FHL15_004211</name>
</gene>
<evidence type="ECO:0000313" key="3">
    <source>
        <dbReference type="EMBL" id="TRX94750.1"/>
    </source>
</evidence>
<evidence type="ECO:0000256" key="2">
    <source>
        <dbReference type="SAM" id="Phobius"/>
    </source>
</evidence>
<keyword evidence="2" id="KW-0812">Transmembrane</keyword>
<feature type="region of interest" description="Disordered" evidence="1">
    <location>
        <begin position="283"/>
        <end position="319"/>
    </location>
</feature>
<feature type="region of interest" description="Disordered" evidence="1">
    <location>
        <begin position="586"/>
        <end position="608"/>
    </location>
</feature>
<dbReference type="Proteomes" id="UP000319160">
    <property type="component" value="Unassembled WGS sequence"/>
</dbReference>
<dbReference type="EMBL" id="VFLP01000019">
    <property type="protein sequence ID" value="TRX94750.1"/>
    <property type="molecule type" value="Genomic_DNA"/>
</dbReference>
<feature type="compositionally biased region" description="Gly residues" evidence="1">
    <location>
        <begin position="120"/>
        <end position="175"/>
    </location>
</feature>
<dbReference type="AlphaFoldDB" id="A0A553I3H7"/>
<feature type="compositionally biased region" description="Acidic residues" evidence="1">
    <location>
        <begin position="1"/>
        <end position="15"/>
    </location>
</feature>
<name>A0A553I3H7_9PEZI</name>
<feature type="region of interest" description="Disordered" evidence="1">
    <location>
        <begin position="1"/>
        <end position="263"/>
    </location>
</feature>
<evidence type="ECO:0000256" key="1">
    <source>
        <dbReference type="SAM" id="MobiDB-lite"/>
    </source>
</evidence>
<feature type="compositionally biased region" description="Polar residues" evidence="1">
    <location>
        <begin position="536"/>
        <end position="553"/>
    </location>
</feature>
<feature type="compositionally biased region" description="Pro residues" evidence="1">
    <location>
        <begin position="180"/>
        <end position="193"/>
    </location>
</feature>
<feature type="transmembrane region" description="Helical" evidence="2">
    <location>
        <begin position="327"/>
        <end position="348"/>
    </location>
</feature>
<protein>
    <submittedName>
        <fullName evidence="3">Uncharacterized protein</fullName>
    </submittedName>
</protein>
<dbReference type="STRING" id="2512241.A0A553I3H7"/>
<feature type="compositionally biased region" description="Basic and acidic residues" evidence="1">
    <location>
        <begin position="42"/>
        <end position="73"/>
    </location>
</feature>
<feature type="compositionally biased region" description="Low complexity" evidence="1">
    <location>
        <begin position="194"/>
        <end position="234"/>
    </location>
</feature>
<comment type="caution">
    <text evidence="3">The sequence shown here is derived from an EMBL/GenBank/DDBJ whole genome shotgun (WGS) entry which is preliminary data.</text>
</comment>
<sequence>MDDAEDKAEESEENISPDAEKSEIRFTLQRRRDRNGNNDNSGNERDSNRQGRNRGGDDSNQDRRSGREGDNGRNSRFRGGGDGGPPFFREENDGGGGKSGDNADGSGNGDGKEEGRDGGKGGNGRGGNNNNGQNKGDGGGGNNGGNGSGDNNDGGGKGGRGGRGGDGGRGGPGGDRGFDPGPPPLPPPPPPPSTTTTVESTTSEVSTTTSEVSTSTPAPEATTTTTSSVLQTSTIPILTPLPALADTAPTSPDPPILVPSEGALEPTPVLTSASVTDIADFTTLAPTQTNTNPANGSGRGNGRHRGSGDNNKGNDGEGGLNPTSERILIAAGAIGAFIVFLFIGWMVYRTLKKSKQPDRHDNKSWLSKLIPFRGRSAESNAKAPDNSYEPKESLPAYDFGNNNSMEAFGYYDQGKFAPFGSEAIMYQSTGTLQNGRVVWQTPEAQQPLQPQASLQNQYSGIADQMVDMNDVNSTMRSRPYYNQSEFARQPSDAYNPAQRQVYRASEISSLSSGFGDGDIIMPPPNIIPKPPRAPVTNNTETNNRPFSWMSRTGSVKKRETVSTTVSEQPIRFRSVNSWVDQQKERLRRANSRTRAREEVPAIPQISYK</sequence>
<feature type="region of interest" description="Disordered" evidence="1">
    <location>
        <begin position="376"/>
        <end position="396"/>
    </location>
</feature>
<keyword evidence="4" id="KW-1185">Reference proteome</keyword>
<reference evidence="4" key="1">
    <citation type="submission" date="2019-06" db="EMBL/GenBank/DDBJ databases">
        <title>Draft genome sequence of the griseofulvin-producing fungus Xylaria cubensis strain G536.</title>
        <authorList>
            <person name="Mead M.E."/>
            <person name="Raja H.A."/>
            <person name="Steenwyk J.L."/>
            <person name="Knowles S.L."/>
            <person name="Oberlies N.H."/>
            <person name="Rokas A."/>
        </authorList>
    </citation>
    <scope>NUCLEOTIDE SEQUENCE [LARGE SCALE GENOMIC DNA]</scope>
    <source>
        <strain evidence="4">G536</strain>
    </source>
</reference>
<dbReference type="OrthoDB" id="5411141at2759"/>
<feature type="compositionally biased region" description="Polar residues" evidence="1">
    <location>
        <begin position="284"/>
        <end position="294"/>
    </location>
</feature>
<feature type="compositionally biased region" description="Basic and acidic residues" evidence="1">
    <location>
        <begin position="110"/>
        <end position="119"/>
    </location>
</feature>
<feature type="region of interest" description="Disordered" evidence="1">
    <location>
        <begin position="536"/>
        <end position="564"/>
    </location>
</feature>
<accession>A0A553I3H7</accession>
<organism evidence="3 4">
    <name type="scientific">Xylaria flabelliformis</name>
    <dbReference type="NCBI Taxonomy" id="2512241"/>
    <lineage>
        <taxon>Eukaryota</taxon>
        <taxon>Fungi</taxon>
        <taxon>Dikarya</taxon>
        <taxon>Ascomycota</taxon>
        <taxon>Pezizomycotina</taxon>
        <taxon>Sordariomycetes</taxon>
        <taxon>Xylariomycetidae</taxon>
        <taxon>Xylariales</taxon>
        <taxon>Xylariaceae</taxon>
        <taxon>Xylaria</taxon>
    </lineage>
</organism>